<sequence>RTDQYSPIAEDNTYPIEHEAVELVPIFPLVLEKLCTLPEEKGRSKCPHLDSPCYQASLGLWIVA</sequence>
<dbReference type="Proteomes" id="UP000030759">
    <property type="component" value="Unassembled WGS sequence"/>
</dbReference>
<accession>A0A061IJ39</accession>
<organism evidence="1 2">
    <name type="scientific">Cricetulus griseus</name>
    <name type="common">Chinese hamster</name>
    <name type="synonym">Cricetulus barabensis griseus</name>
    <dbReference type="NCBI Taxonomy" id="10029"/>
    <lineage>
        <taxon>Eukaryota</taxon>
        <taxon>Metazoa</taxon>
        <taxon>Chordata</taxon>
        <taxon>Craniata</taxon>
        <taxon>Vertebrata</taxon>
        <taxon>Euteleostomi</taxon>
        <taxon>Mammalia</taxon>
        <taxon>Eutheria</taxon>
        <taxon>Euarchontoglires</taxon>
        <taxon>Glires</taxon>
        <taxon>Rodentia</taxon>
        <taxon>Myomorpha</taxon>
        <taxon>Muroidea</taxon>
        <taxon>Cricetidae</taxon>
        <taxon>Cricetinae</taxon>
        <taxon>Cricetulus</taxon>
    </lineage>
</organism>
<proteinExistence type="predicted"/>
<reference evidence="2" key="1">
    <citation type="journal article" date="2013" name="Nat. Biotechnol.">
        <title>Chinese hamster genome sequenced from sorted chromosomes.</title>
        <authorList>
            <person name="Brinkrolf K."/>
            <person name="Rupp O."/>
            <person name="Laux H."/>
            <person name="Kollin F."/>
            <person name="Ernst W."/>
            <person name="Linke B."/>
            <person name="Kofler R."/>
            <person name="Romand S."/>
            <person name="Hesse F."/>
            <person name="Budach W.E."/>
            <person name="Galosy S."/>
            <person name="Muller D."/>
            <person name="Noll T."/>
            <person name="Wienberg J."/>
            <person name="Jostock T."/>
            <person name="Leonard M."/>
            <person name="Grillari J."/>
            <person name="Tauch A."/>
            <person name="Goesmann A."/>
            <person name="Helk B."/>
            <person name="Mott J.E."/>
            <person name="Puhler A."/>
            <person name="Borth N."/>
        </authorList>
    </citation>
    <scope>NUCLEOTIDE SEQUENCE [LARGE SCALE GENOMIC DNA]</scope>
    <source>
        <strain evidence="2">17A/GY</strain>
    </source>
</reference>
<evidence type="ECO:0000313" key="2">
    <source>
        <dbReference type="Proteomes" id="UP000030759"/>
    </source>
</evidence>
<protein>
    <submittedName>
        <fullName evidence="1">Ras-related protein Rab-2A-like protein</fullName>
    </submittedName>
</protein>
<name>A0A061IJ39_CRIGR</name>
<evidence type="ECO:0000313" key="1">
    <source>
        <dbReference type="EMBL" id="ERE84456.1"/>
    </source>
</evidence>
<gene>
    <name evidence="1" type="ORF">H671_2g5958</name>
</gene>
<dbReference type="AlphaFoldDB" id="A0A061IJ39"/>
<feature type="non-terminal residue" evidence="1">
    <location>
        <position position="1"/>
    </location>
</feature>
<dbReference type="EMBL" id="KE667938">
    <property type="protein sequence ID" value="ERE84456.1"/>
    <property type="molecule type" value="Genomic_DNA"/>
</dbReference>